<sequence length="151" mass="17377">MKKYSAVIVDVDGTLAEFDPERVRHWVLGEEKHWDAFFDHMETAAPIDAVVKLVRILHQQGQKILICSGRPETHKARTLAWLNAHEIPYDGVYLRKERDDHLRDEVVKAELLEDMKVAGFEPWLVLDDRDAVVAQWRALGLTCLQCAEGDF</sequence>
<keyword evidence="2" id="KW-0808">Transferase</keyword>
<dbReference type="InterPro" id="IPR056782">
    <property type="entry name" value="HAD_PNKP"/>
</dbReference>
<accession>A0A364NM04</accession>
<dbReference type="InterPro" id="IPR036412">
    <property type="entry name" value="HAD-like_sf"/>
</dbReference>
<name>A0A364NM04_9GAMM</name>
<dbReference type="EMBL" id="QKRX01000006">
    <property type="protein sequence ID" value="RAU18148.1"/>
    <property type="molecule type" value="Genomic_DNA"/>
</dbReference>
<proteinExistence type="predicted"/>
<feature type="domain" description="Polynucleotide kinase PNKP phosphatase" evidence="1">
    <location>
        <begin position="5"/>
        <end position="151"/>
    </location>
</feature>
<dbReference type="Pfam" id="PF25109">
    <property type="entry name" value="HAD_PNKP"/>
    <property type="match status" value="1"/>
</dbReference>
<dbReference type="InterPro" id="IPR023214">
    <property type="entry name" value="HAD_sf"/>
</dbReference>
<evidence type="ECO:0000313" key="3">
    <source>
        <dbReference type="Proteomes" id="UP000250744"/>
    </source>
</evidence>
<dbReference type="SUPFAM" id="SSF56784">
    <property type="entry name" value="HAD-like"/>
    <property type="match status" value="1"/>
</dbReference>
<dbReference type="Proteomes" id="UP000250744">
    <property type="component" value="Unassembled WGS sequence"/>
</dbReference>
<dbReference type="GO" id="GO:0016301">
    <property type="term" value="F:kinase activity"/>
    <property type="evidence" value="ECO:0007669"/>
    <property type="project" value="UniProtKB-KW"/>
</dbReference>
<dbReference type="OrthoDB" id="7592866at2"/>
<keyword evidence="2" id="KW-0418">Kinase</keyword>
<dbReference type="AlphaFoldDB" id="A0A364NM04"/>
<protein>
    <submittedName>
        <fullName evidence="2">Polynucleotide kinase</fullName>
    </submittedName>
</protein>
<dbReference type="Gene3D" id="3.40.50.1000">
    <property type="entry name" value="HAD superfamily/HAD-like"/>
    <property type="match status" value="1"/>
</dbReference>
<evidence type="ECO:0000259" key="1">
    <source>
        <dbReference type="Pfam" id="PF25109"/>
    </source>
</evidence>
<gene>
    <name evidence="2" type="ORF">DN062_10240</name>
</gene>
<comment type="caution">
    <text evidence="2">The sequence shown here is derived from an EMBL/GenBank/DDBJ whole genome shotgun (WGS) entry which is preliminary data.</text>
</comment>
<keyword evidence="3" id="KW-1185">Reference proteome</keyword>
<dbReference type="RefSeq" id="WP_112159228.1">
    <property type="nucleotide sequence ID" value="NZ_QKRX01000006.1"/>
</dbReference>
<organism evidence="2 3">
    <name type="scientific">Nitrincola tibetensis</name>
    <dbReference type="NCBI Taxonomy" id="2219697"/>
    <lineage>
        <taxon>Bacteria</taxon>
        <taxon>Pseudomonadati</taxon>
        <taxon>Pseudomonadota</taxon>
        <taxon>Gammaproteobacteria</taxon>
        <taxon>Oceanospirillales</taxon>
        <taxon>Oceanospirillaceae</taxon>
        <taxon>Nitrincola</taxon>
    </lineage>
</organism>
<reference evidence="2 3" key="1">
    <citation type="submission" date="2018-06" db="EMBL/GenBank/DDBJ databases">
        <title>Nitrincola tibetense sp. nov., isolated from Lake XuguoCo on Tibetan Plateau.</title>
        <authorList>
            <person name="Xing P."/>
        </authorList>
    </citation>
    <scope>NUCLEOTIDE SEQUENCE [LARGE SCALE GENOMIC DNA]</scope>
    <source>
        <strain evidence="3">xg18</strain>
    </source>
</reference>
<evidence type="ECO:0000313" key="2">
    <source>
        <dbReference type="EMBL" id="RAU18148.1"/>
    </source>
</evidence>